<evidence type="ECO:0000256" key="1">
    <source>
        <dbReference type="SAM" id="MobiDB-lite"/>
    </source>
</evidence>
<feature type="compositionally biased region" description="Polar residues" evidence="1">
    <location>
        <begin position="51"/>
        <end position="65"/>
    </location>
</feature>
<protein>
    <submittedName>
        <fullName evidence="2">Uncharacterized protein</fullName>
    </submittedName>
</protein>
<keyword evidence="3" id="KW-1185">Reference proteome</keyword>
<comment type="caution">
    <text evidence="2">The sequence shown here is derived from an EMBL/GenBank/DDBJ whole genome shotgun (WGS) entry which is preliminary data.</text>
</comment>
<dbReference type="Proteomes" id="UP001182556">
    <property type="component" value="Unassembled WGS sequence"/>
</dbReference>
<organism evidence="2 3">
    <name type="scientific">Papiliotrema laurentii</name>
    <name type="common">Cryptococcus laurentii</name>
    <dbReference type="NCBI Taxonomy" id="5418"/>
    <lineage>
        <taxon>Eukaryota</taxon>
        <taxon>Fungi</taxon>
        <taxon>Dikarya</taxon>
        <taxon>Basidiomycota</taxon>
        <taxon>Agaricomycotina</taxon>
        <taxon>Tremellomycetes</taxon>
        <taxon>Tremellales</taxon>
        <taxon>Rhynchogastremaceae</taxon>
        <taxon>Papiliotrema</taxon>
    </lineage>
</organism>
<name>A0AAD9FTV7_PAPLA</name>
<accession>A0AAD9FTV7</accession>
<feature type="region of interest" description="Disordered" evidence="1">
    <location>
        <begin position="118"/>
        <end position="199"/>
    </location>
</feature>
<proteinExistence type="predicted"/>
<feature type="compositionally biased region" description="Pro residues" evidence="1">
    <location>
        <begin position="21"/>
        <end position="33"/>
    </location>
</feature>
<feature type="compositionally biased region" description="Low complexity" evidence="1">
    <location>
        <begin position="10"/>
        <end position="20"/>
    </location>
</feature>
<evidence type="ECO:0000313" key="2">
    <source>
        <dbReference type="EMBL" id="KAK1926013.1"/>
    </source>
</evidence>
<reference evidence="2" key="1">
    <citation type="submission" date="2023-02" db="EMBL/GenBank/DDBJ databases">
        <title>Identification and recombinant expression of a fungal hydrolase from Papiliotrema laurentii that hydrolyzes apple cutin and clears colloidal polyester polyurethane.</title>
        <authorList>
            <consortium name="DOE Joint Genome Institute"/>
            <person name="Roman V.A."/>
            <person name="Bojanowski C."/>
            <person name="Crable B.R."/>
            <person name="Wagner D.N."/>
            <person name="Hung C.S."/>
            <person name="Nadeau L.J."/>
            <person name="Schratz L."/>
            <person name="Haridas S."/>
            <person name="Pangilinan J."/>
            <person name="Lipzen A."/>
            <person name="Na H."/>
            <person name="Yan M."/>
            <person name="Ng V."/>
            <person name="Grigoriev I.V."/>
            <person name="Spatafora J.W."/>
            <person name="Barlow D."/>
            <person name="Biffinger J."/>
            <person name="Kelley-Loughnane N."/>
            <person name="Varaljay V.A."/>
            <person name="Crookes-Goodson W.J."/>
        </authorList>
    </citation>
    <scope>NUCLEOTIDE SEQUENCE</scope>
    <source>
        <strain evidence="2">5307AH</strain>
    </source>
</reference>
<dbReference type="AlphaFoldDB" id="A0AAD9FTV7"/>
<feature type="region of interest" description="Disordered" evidence="1">
    <location>
        <begin position="1"/>
        <end position="95"/>
    </location>
</feature>
<feature type="compositionally biased region" description="Basic and acidic residues" evidence="1">
    <location>
        <begin position="130"/>
        <end position="139"/>
    </location>
</feature>
<dbReference type="EMBL" id="JAODAN010000002">
    <property type="protein sequence ID" value="KAK1926013.1"/>
    <property type="molecule type" value="Genomic_DNA"/>
</dbReference>
<sequence>MPRSISSTLPPSEGSSIASPSIPPTHPSTPPGSPTQSPITDNGHSDDATLCESTPRASLSDTETLVNPGVRRPRRNSDDLPGAGSNAYAPPPGRRHWRIIIHDPRFFVQSGQSAFASHRSPIALSGSGDQRSDEHRRTSLESSVPGGPTRVTNPRRVPTSWVATRGRRGQTNVVVHNPSPVSLDRTSVNSDPQAHDVDA</sequence>
<evidence type="ECO:0000313" key="3">
    <source>
        <dbReference type="Proteomes" id="UP001182556"/>
    </source>
</evidence>
<gene>
    <name evidence="2" type="ORF">DB88DRAFT_480408</name>
</gene>